<sequence length="482" mass="56981">MDAQSKINPLYLNQAYMTFLFPFSFREKERGNLAEHLRKNHFTFFSLDQKDLENEYYGDNIKVQHEELDQYFLPFLEHKLFPLRTDQQGFLRFSKKVNETFALEVNDTNFSFLVNSIDIMICPFGIGLITIRTEMDQEQEKLDELLDFMNHFRVLEPKLDEEKGAIIHKGDRQFHTTNEFVFGYLCPSVKSFIVHDEKRAGYFGSLPFFEDERMLSSGFFIANGEDPISNDQLFRMGQLDGKNPEGRPFMSSTNQEYIDRYVQNHVHDRWAPDSYTVTSDHAQITVSLKSPQQLDRPISQFMGTHHYNLMLHYFYKIMLLRMSFEYSQVQWEQDEDYVEELIELISKFSSRYYFGEVSARTEGKELTHTYREIFHLDTLYEEVKQTLNELYRAQENQANKRHNMLLFMLTVFTVVSGIYGMNLVIEDWKGTTDWSKVPGYSFFEWISLITALAGISLSIILLATSGGKGLWKKFRKWKRDQY</sequence>
<proteinExistence type="predicted"/>
<organism evidence="2 3">
    <name type="scientific">Paenisporosarcina macmurdoensis</name>
    <dbReference type="NCBI Taxonomy" id="212659"/>
    <lineage>
        <taxon>Bacteria</taxon>
        <taxon>Bacillati</taxon>
        <taxon>Bacillota</taxon>
        <taxon>Bacilli</taxon>
        <taxon>Bacillales</taxon>
        <taxon>Caryophanaceae</taxon>
        <taxon>Paenisporosarcina</taxon>
    </lineage>
</organism>
<reference evidence="3" key="1">
    <citation type="journal article" date="2019" name="Int. J. Syst. Evol. Microbiol.">
        <title>The Global Catalogue of Microorganisms (GCM) 10K type strain sequencing project: providing services to taxonomists for standard genome sequencing and annotation.</title>
        <authorList>
            <consortium name="The Broad Institute Genomics Platform"/>
            <consortium name="The Broad Institute Genome Sequencing Center for Infectious Disease"/>
            <person name="Wu L."/>
            <person name="Ma J."/>
        </authorList>
    </citation>
    <scope>NUCLEOTIDE SEQUENCE [LARGE SCALE GENOMIC DNA]</scope>
    <source>
        <strain evidence="3">CCUG 54527</strain>
    </source>
</reference>
<name>A0ABW1L3R7_9BACL</name>
<dbReference type="EMBL" id="JBHSRI010000002">
    <property type="protein sequence ID" value="MFC6038171.1"/>
    <property type="molecule type" value="Genomic_DNA"/>
</dbReference>
<dbReference type="RefSeq" id="WP_377732175.1">
    <property type="nucleotide sequence ID" value="NZ_JBHSRI010000002.1"/>
</dbReference>
<feature type="transmembrane region" description="Helical" evidence="1">
    <location>
        <begin position="404"/>
        <end position="425"/>
    </location>
</feature>
<keyword evidence="3" id="KW-1185">Reference proteome</keyword>
<evidence type="ECO:0000256" key="1">
    <source>
        <dbReference type="SAM" id="Phobius"/>
    </source>
</evidence>
<keyword evidence="1" id="KW-0812">Transmembrane</keyword>
<evidence type="ECO:0000313" key="2">
    <source>
        <dbReference type="EMBL" id="MFC6038171.1"/>
    </source>
</evidence>
<keyword evidence="1" id="KW-0472">Membrane</keyword>
<gene>
    <name evidence="2" type="ORF">ACFPYN_01775</name>
</gene>
<comment type="caution">
    <text evidence="2">The sequence shown here is derived from an EMBL/GenBank/DDBJ whole genome shotgun (WGS) entry which is preliminary data.</text>
</comment>
<feature type="transmembrane region" description="Helical" evidence="1">
    <location>
        <begin position="445"/>
        <end position="471"/>
    </location>
</feature>
<evidence type="ECO:0008006" key="4">
    <source>
        <dbReference type="Google" id="ProtNLM"/>
    </source>
</evidence>
<keyword evidence="1" id="KW-1133">Transmembrane helix</keyword>
<protein>
    <recommendedName>
        <fullName evidence="4">Group-specific protein</fullName>
    </recommendedName>
</protein>
<evidence type="ECO:0000313" key="3">
    <source>
        <dbReference type="Proteomes" id="UP001596170"/>
    </source>
</evidence>
<dbReference type="Proteomes" id="UP001596170">
    <property type="component" value="Unassembled WGS sequence"/>
</dbReference>
<accession>A0ABW1L3R7</accession>